<reference evidence="2" key="1">
    <citation type="journal article" date="2021" name="Genome Biol. Evol.">
        <title>A High-Quality Reference Genome for a Parasitic Bivalve with Doubly Uniparental Inheritance (Bivalvia: Unionida).</title>
        <authorList>
            <person name="Smith C.H."/>
        </authorList>
    </citation>
    <scope>NUCLEOTIDE SEQUENCE</scope>
    <source>
        <strain evidence="2">CHS0354</strain>
    </source>
</reference>
<reference evidence="2" key="2">
    <citation type="journal article" date="2021" name="Genome Biol. Evol.">
        <title>Developing a high-quality reference genome for a parasitic bivalve with doubly uniparental inheritance (Bivalvia: Unionida).</title>
        <authorList>
            <person name="Smith C.H."/>
        </authorList>
    </citation>
    <scope>NUCLEOTIDE SEQUENCE</scope>
    <source>
        <strain evidence="2">CHS0354</strain>
        <tissue evidence="2">Mantle</tissue>
    </source>
</reference>
<sequence>MDFVIAFCKDDNYEINLAIKLQSFKVVNKSEVNAVNGPTVERLIMLSNILIPVLIKEEKDCEGPPDPPAGAGNPSRIHPVFIAA</sequence>
<accession>A0AAE0W7P7</accession>
<evidence type="ECO:0000313" key="3">
    <source>
        <dbReference type="Proteomes" id="UP001195483"/>
    </source>
</evidence>
<name>A0AAE0W7P7_9BIVA</name>
<evidence type="ECO:0000313" key="2">
    <source>
        <dbReference type="EMBL" id="KAK3604546.1"/>
    </source>
</evidence>
<dbReference type="EMBL" id="JAEAOA010002125">
    <property type="protein sequence ID" value="KAK3604546.1"/>
    <property type="molecule type" value="Genomic_DNA"/>
</dbReference>
<feature type="region of interest" description="Disordered" evidence="1">
    <location>
        <begin position="60"/>
        <end position="84"/>
    </location>
</feature>
<evidence type="ECO:0000256" key="1">
    <source>
        <dbReference type="SAM" id="MobiDB-lite"/>
    </source>
</evidence>
<dbReference type="Proteomes" id="UP001195483">
    <property type="component" value="Unassembled WGS sequence"/>
</dbReference>
<keyword evidence="3" id="KW-1185">Reference proteome</keyword>
<gene>
    <name evidence="2" type="ORF">CHS0354_036275</name>
</gene>
<protein>
    <submittedName>
        <fullName evidence="2">Uncharacterized protein</fullName>
    </submittedName>
</protein>
<organism evidence="2 3">
    <name type="scientific">Potamilus streckersoni</name>
    <dbReference type="NCBI Taxonomy" id="2493646"/>
    <lineage>
        <taxon>Eukaryota</taxon>
        <taxon>Metazoa</taxon>
        <taxon>Spiralia</taxon>
        <taxon>Lophotrochozoa</taxon>
        <taxon>Mollusca</taxon>
        <taxon>Bivalvia</taxon>
        <taxon>Autobranchia</taxon>
        <taxon>Heteroconchia</taxon>
        <taxon>Palaeoheterodonta</taxon>
        <taxon>Unionida</taxon>
        <taxon>Unionoidea</taxon>
        <taxon>Unionidae</taxon>
        <taxon>Ambleminae</taxon>
        <taxon>Lampsilini</taxon>
        <taxon>Potamilus</taxon>
    </lineage>
</organism>
<reference evidence="2" key="3">
    <citation type="submission" date="2023-05" db="EMBL/GenBank/DDBJ databases">
        <authorList>
            <person name="Smith C.H."/>
        </authorList>
    </citation>
    <scope>NUCLEOTIDE SEQUENCE</scope>
    <source>
        <strain evidence="2">CHS0354</strain>
        <tissue evidence="2">Mantle</tissue>
    </source>
</reference>
<dbReference type="AlphaFoldDB" id="A0AAE0W7P7"/>
<comment type="caution">
    <text evidence="2">The sequence shown here is derived from an EMBL/GenBank/DDBJ whole genome shotgun (WGS) entry which is preliminary data.</text>
</comment>
<proteinExistence type="predicted"/>